<dbReference type="PANTHER" id="PTHR48478:SF1">
    <property type="entry name" value="LECTIN-LIKE"/>
    <property type="match status" value="1"/>
</dbReference>
<organism evidence="1 2">
    <name type="scientific">Cinnamomum micranthum f. kanehirae</name>
    <dbReference type="NCBI Taxonomy" id="337451"/>
    <lineage>
        <taxon>Eukaryota</taxon>
        <taxon>Viridiplantae</taxon>
        <taxon>Streptophyta</taxon>
        <taxon>Embryophyta</taxon>
        <taxon>Tracheophyta</taxon>
        <taxon>Spermatophyta</taxon>
        <taxon>Magnoliopsida</taxon>
        <taxon>Magnoliidae</taxon>
        <taxon>Laurales</taxon>
        <taxon>Lauraceae</taxon>
        <taxon>Cinnamomum</taxon>
    </lineage>
</organism>
<proteinExistence type="predicted"/>
<reference evidence="1 2" key="1">
    <citation type="journal article" date="2019" name="Nat. Plants">
        <title>Stout camphor tree genome fills gaps in understanding of flowering plant genome evolution.</title>
        <authorList>
            <person name="Chaw S.M."/>
            <person name="Liu Y.C."/>
            <person name="Wu Y.W."/>
            <person name="Wang H.Y."/>
            <person name="Lin C.I."/>
            <person name="Wu C.S."/>
            <person name="Ke H.M."/>
            <person name="Chang L.Y."/>
            <person name="Hsu C.Y."/>
            <person name="Yang H.T."/>
            <person name="Sudianto E."/>
            <person name="Hsu M.H."/>
            <person name="Wu K.P."/>
            <person name="Wang L.N."/>
            <person name="Leebens-Mack J.H."/>
            <person name="Tsai I.J."/>
        </authorList>
    </citation>
    <scope>NUCLEOTIDE SEQUENCE [LARGE SCALE GENOMIC DNA]</scope>
    <source>
        <strain evidence="2">cv. Chaw 1501</strain>
        <tissue evidence="1">Young leaves</tissue>
    </source>
</reference>
<protein>
    <submittedName>
        <fullName evidence="1">Protein PHLOEM PROTEIN 2-LIKE A9</fullName>
    </submittedName>
</protein>
<dbReference type="PANTHER" id="PTHR48478">
    <property type="entry name" value="LECTIN-LIKE"/>
    <property type="match status" value="1"/>
</dbReference>
<dbReference type="InterPro" id="IPR052147">
    <property type="entry name" value="PP2-like/Lectin"/>
</dbReference>
<accession>A0A443NTS8</accession>
<comment type="caution">
    <text evidence="1">The sequence shown here is derived from an EMBL/GenBank/DDBJ whole genome shotgun (WGS) entry which is preliminary data.</text>
</comment>
<dbReference type="OrthoDB" id="533833at2759"/>
<keyword evidence="2" id="KW-1185">Reference proteome</keyword>
<gene>
    <name evidence="1" type="ORF">CKAN_01063600</name>
</gene>
<sequence length="172" mass="19841">MGSQSHYHGNINDRTVFNDQENPKTTIIKPSALDIVWGKDSRYWRLPSNETAPAELLQVSWVEVSGSLELTRLEGKNYKLCFRVSLQSDAFGWQGSPVYMMVKVGQGKQKWKKYDLGTAPQNTIIDIPADLKFEIPDKDKQVEKLRFGLYEIWRGRWKGGLVIHDVRITRED</sequence>
<evidence type="ECO:0000313" key="1">
    <source>
        <dbReference type="EMBL" id="RWR81930.1"/>
    </source>
</evidence>
<dbReference type="InterPro" id="IPR025886">
    <property type="entry name" value="PP2-like"/>
</dbReference>
<dbReference type="AlphaFoldDB" id="A0A443NTS8"/>
<name>A0A443NTS8_9MAGN</name>
<dbReference type="Pfam" id="PF14299">
    <property type="entry name" value="PP2"/>
    <property type="match status" value="1"/>
</dbReference>
<evidence type="ECO:0000313" key="2">
    <source>
        <dbReference type="Proteomes" id="UP000283530"/>
    </source>
</evidence>
<dbReference type="Proteomes" id="UP000283530">
    <property type="component" value="Unassembled WGS sequence"/>
</dbReference>
<dbReference type="GO" id="GO:0030246">
    <property type="term" value="F:carbohydrate binding"/>
    <property type="evidence" value="ECO:0007669"/>
    <property type="project" value="InterPro"/>
</dbReference>
<dbReference type="EMBL" id="QPKB01000004">
    <property type="protein sequence ID" value="RWR81930.1"/>
    <property type="molecule type" value="Genomic_DNA"/>
</dbReference>